<accession>K0KKX7</accession>
<comment type="caution">
    <text evidence="1">The sequence shown here is derived from an EMBL/GenBank/DDBJ whole genome shotgun (WGS) entry which is preliminary data.</text>
</comment>
<keyword evidence="2" id="KW-1185">Reference proteome</keyword>
<proteinExistence type="predicted"/>
<name>K0KKX7_WICCF</name>
<dbReference type="Proteomes" id="UP000009328">
    <property type="component" value="Unassembled WGS sequence"/>
</dbReference>
<organism evidence="1 2">
    <name type="scientific">Wickerhamomyces ciferrii (strain ATCC 14091 / BCRC 22168 / CBS 111 / JCM 3599 / NBRC 0793 / NRRL Y-1031 F-60-10)</name>
    <name type="common">Yeast</name>
    <name type="synonym">Pichia ciferrii</name>
    <dbReference type="NCBI Taxonomy" id="1206466"/>
    <lineage>
        <taxon>Eukaryota</taxon>
        <taxon>Fungi</taxon>
        <taxon>Dikarya</taxon>
        <taxon>Ascomycota</taxon>
        <taxon>Saccharomycotina</taxon>
        <taxon>Saccharomycetes</taxon>
        <taxon>Phaffomycetales</taxon>
        <taxon>Wickerhamomycetaceae</taxon>
        <taxon>Wickerhamomyces</taxon>
    </lineage>
</organism>
<protein>
    <submittedName>
        <fullName evidence="1">Uncharacterized protein</fullName>
    </submittedName>
</protein>
<evidence type="ECO:0000313" key="2">
    <source>
        <dbReference type="Proteomes" id="UP000009328"/>
    </source>
</evidence>
<evidence type="ECO:0000313" key="1">
    <source>
        <dbReference type="EMBL" id="CCH45870.1"/>
    </source>
</evidence>
<dbReference type="AlphaFoldDB" id="K0KKX7"/>
<gene>
    <name evidence="1" type="ORF">BN7_5457</name>
</gene>
<dbReference type="EMBL" id="CAIF01000216">
    <property type="protein sequence ID" value="CCH45870.1"/>
    <property type="molecule type" value="Genomic_DNA"/>
</dbReference>
<dbReference type="HOGENOM" id="CLU_1035139_0_0_1"/>
<dbReference type="InParanoid" id="K0KKX7"/>
<sequence>MVDQEEEGDIYDKICSLLEENKDQLEIYVDRELNLSSLDINFNGFWLFLNESDRNLVATHFNFDILVHIFEICLDLKGSRDSISSKSLSNYAKIIFLRKSGPCDVIPLIDPRDKDEFTNEKNYTFLNKINQILPSRNCTFMNINMLMDNFRQVEAQFIHNLSKHEDPYTLHHQIQSVVRNLSTDKYGLRHRGIRYNNRELYGERYYGQQFRYMEDFKKYYINPIFTLWDEANMDYQIEVLNNSQSFHTPTVRIVTDDTRITSTYGYMMM</sequence>
<reference evidence="1 2" key="1">
    <citation type="journal article" date="2012" name="Eukaryot. Cell">
        <title>Draft genome sequence of Wickerhamomyces ciferrii NRRL Y-1031 F-60-10.</title>
        <authorList>
            <person name="Schneider J."/>
            <person name="Andrea H."/>
            <person name="Blom J."/>
            <person name="Jaenicke S."/>
            <person name="Ruckert C."/>
            <person name="Schorsch C."/>
            <person name="Szczepanowski R."/>
            <person name="Farwick M."/>
            <person name="Goesmann A."/>
            <person name="Puhler A."/>
            <person name="Schaffer S."/>
            <person name="Tauch A."/>
            <person name="Kohler T."/>
            <person name="Brinkrolf K."/>
        </authorList>
    </citation>
    <scope>NUCLEOTIDE SEQUENCE [LARGE SCALE GENOMIC DNA]</scope>
    <source>
        <strain evidence="2">ATCC 14091 / BCRC 22168 / CBS 111 / JCM 3599 / NBRC 0793 / NRRL Y-1031 F-60-10</strain>
    </source>
</reference>